<proteinExistence type="predicted"/>
<comment type="caution">
    <text evidence="2">The sequence shown here is derived from an EMBL/GenBank/DDBJ whole genome shotgun (WGS) entry which is preliminary data.</text>
</comment>
<dbReference type="EMBL" id="JAUQOO010000030">
    <property type="protein sequence ID" value="MDO7930094.1"/>
    <property type="molecule type" value="Genomic_DNA"/>
</dbReference>
<keyword evidence="1" id="KW-0472">Membrane</keyword>
<feature type="transmembrane region" description="Helical" evidence="1">
    <location>
        <begin position="105"/>
        <end position="125"/>
    </location>
</feature>
<evidence type="ECO:0000313" key="2">
    <source>
        <dbReference type="EMBL" id="MDO7930094.1"/>
    </source>
</evidence>
<keyword evidence="3" id="KW-1185">Reference proteome</keyword>
<reference evidence="2 3" key="1">
    <citation type="submission" date="2023-07" db="EMBL/GenBank/DDBJ databases">
        <title>Identification of four novel Pseudomonas species associated with bacterial leaf spot of cucurbits.</title>
        <authorList>
            <person name="Fullem K.R."/>
        </authorList>
    </citation>
    <scope>NUCLEOTIDE SEQUENCE [LARGE SCALE GENOMIC DNA]</scope>
    <source>
        <strain evidence="2 3">KFB 138</strain>
    </source>
</reference>
<gene>
    <name evidence="2" type="ORF">Q6A51_25270</name>
</gene>
<name>A0ABT9CXZ1_9PSED</name>
<keyword evidence="1" id="KW-1133">Transmembrane helix</keyword>
<sequence length="300" mass="35751">MEDPTPKSMRFWEQAEKEKREQQAAGTYVPAPFEGVELHQKHDQERFRFAQLPFRSQFWLVMKTGGKWSFIMLLPIYLLTCLLGADQPEKSFFSSYFNNITETFLVLMGPWLGCWLTGHIIVNYFPRIWFRPPKGPLWELNRRTGLVTLFDYKRFKKDGVIDERVAPFHEFDAYMTTTPDRHGPMHGLLLCHRYDDIQINLNSLFCPDDMTHKPCALWDYLQNFMDISRPLPDLPCHEPYRHLDPITAEHDRKYSRKQHYWMNMDDDTFKTKVNEMSYRIATIDTLIRPNLMARHVVYSD</sequence>
<feature type="transmembrane region" description="Helical" evidence="1">
    <location>
        <begin position="68"/>
        <end position="85"/>
    </location>
</feature>
<evidence type="ECO:0000313" key="3">
    <source>
        <dbReference type="Proteomes" id="UP001223016"/>
    </source>
</evidence>
<keyword evidence="1" id="KW-0812">Transmembrane</keyword>
<accession>A0ABT9CXZ1</accession>
<dbReference type="Proteomes" id="UP001223016">
    <property type="component" value="Unassembled WGS sequence"/>
</dbReference>
<evidence type="ECO:0000256" key="1">
    <source>
        <dbReference type="SAM" id="Phobius"/>
    </source>
</evidence>
<organism evidence="2 3">
    <name type="scientific">Pseudomonas serbiensis</name>
    <dbReference type="NCBI Taxonomy" id="3064350"/>
    <lineage>
        <taxon>Bacteria</taxon>
        <taxon>Pseudomonadati</taxon>
        <taxon>Pseudomonadota</taxon>
        <taxon>Gammaproteobacteria</taxon>
        <taxon>Pseudomonadales</taxon>
        <taxon>Pseudomonadaceae</taxon>
        <taxon>Pseudomonas</taxon>
    </lineage>
</organism>
<dbReference type="RefSeq" id="WP_304576019.1">
    <property type="nucleotide sequence ID" value="NZ_JAUQOO010000030.1"/>
</dbReference>
<protein>
    <submittedName>
        <fullName evidence="2">Uncharacterized protein</fullName>
    </submittedName>
</protein>